<dbReference type="InterPro" id="IPR003831">
    <property type="entry name" value="DUF211"/>
</dbReference>
<dbReference type="eggNOG" id="arCOG04140">
    <property type="taxonomic scope" value="Archaea"/>
</dbReference>
<evidence type="ECO:0000313" key="1">
    <source>
        <dbReference type="EMBL" id="ADG13239.1"/>
    </source>
</evidence>
<dbReference type="RefSeq" id="WP_013099985.1">
    <property type="nucleotide sequence ID" value="NC_014122.1"/>
</dbReference>
<evidence type="ECO:0000313" key="2">
    <source>
        <dbReference type="Proteomes" id="UP000002061"/>
    </source>
</evidence>
<proteinExistence type="predicted"/>
<dbReference type="Gene3D" id="3.30.70.1340">
    <property type="entry name" value="MTH889-like domain"/>
    <property type="match status" value="1"/>
</dbReference>
<dbReference type="PANTHER" id="PTHR42240:SF1">
    <property type="entry name" value="DUF211 DOMAIN-CONTAINING PROTEIN"/>
    <property type="match status" value="1"/>
</dbReference>
<dbReference type="OrthoDB" id="201945at2157"/>
<dbReference type="STRING" id="573063.Metin_0569"/>
<gene>
    <name evidence="1" type="ordered locus">Metin_0569</name>
</gene>
<dbReference type="Proteomes" id="UP000002061">
    <property type="component" value="Chromosome"/>
</dbReference>
<dbReference type="InterPro" id="IPR023129">
    <property type="entry name" value="MTH889-like_dom_sf"/>
</dbReference>
<protein>
    <recommendedName>
        <fullName evidence="3">DUF211 domain-containing protein</fullName>
    </recommendedName>
</protein>
<dbReference type="AlphaFoldDB" id="D5VRN6"/>
<dbReference type="GeneID" id="9131575"/>
<keyword evidence="2" id="KW-1185">Reference proteome</keyword>
<sequence>MSRIRRMVLDILKPHEPKITEMALRITKIEGVDGVNITVYEIDKETENVKITIEGSDLDFDKIQEVIEELGGTIHSIDEVVAGKRIIEEVKTPQDRH</sequence>
<organism evidence="1 2">
    <name type="scientific">Methanocaldococcus infernus (strain DSM 11812 / JCM 15783 / ME)</name>
    <dbReference type="NCBI Taxonomy" id="573063"/>
    <lineage>
        <taxon>Archaea</taxon>
        <taxon>Methanobacteriati</taxon>
        <taxon>Methanobacteriota</taxon>
        <taxon>Methanomada group</taxon>
        <taxon>Methanococci</taxon>
        <taxon>Methanococcales</taxon>
        <taxon>Methanocaldococcaceae</taxon>
        <taxon>Methanocaldococcus</taxon>
    </lineage>
</organism>
<reference evidence="1" key="1">
    <citation type="submission" date="2010-04" db="EMBL/GenBank/DDBJ databases">
        <title>Complete sequence of Methanocaldococcus infernus ME.</title>
        <authorList>
            <consortium name="US DOE Joint Genome Institute"/>
            <person name="Lucas S."/>
            <person name="Copeland A."/>
            <person name="Lapidus A."/>
            <person name="Cheng J.-F."/>
            <person name="Bruce D."/>
            <person name="Goodwin L."/>
            <person name="Pitluck S."/>
            <person name="Munk A.C."/>
            <person name="Detter J.C."/>
            <person name="Han C."/>
            <person name="Tapia R."/>
            <person name="Land M."/>
            <person name="Hauser L."/>
            <person name="Kyrpides N."/>
            <person name="Mikhailova N."/>
            <person name="Sieprawska-Lupa M."/>
            <person name="Whitman W.B."/>
            <person name="Woyke T."/>
        </authorList>
    </citation>
    <scope>NUCLEOTIDE SEQUENCE [LARGE SCALE GENOMIC DNA]</scope>
    <source>
        <strain evidence="1">ME</strain>
    </source>
</reference>
<dbReference type="EMBL" id="CP002009">
    <property type="protein sequence ID" value="ADG13239.1"/>
    <property type="molecule type" value="Genomic_DNA"/>
</dbReference>
<dbReference type="SUPFAM" id="SSF160363">
    <property type="entry name" value="MTH889-like"/>
    <property type="match status" value="1"/>
</dbReference>
<dbReference type="KEGG" id="mif:Metin_0569"/>
<name>D5VRN6_METIM</name>
<accession>D5VRN6</accession>
<dbReference type="HOGENOM" id="CLU_179754_1_0_2"/>
<evidence type="ECO:0008006" key="3">
    <source>
        <dbReference type="Google" id="ProtNLM"/>
    </source>
</evidence>
<dbReference type="Pfam" id="PF02680">
    <property type="entry name" value="DUF211"/>
    <property type="match status" value="1"/>
</dbReference>
<dbReference type="PANTHER" id="PTHR42240">
    <property type="entry name" value="DUF211 DOMAIN-CONTAINING PROTEIN"/>
    <property type="match status" value="1"/>
</dbReference>